<feature type="transmembrane region" description="Helical" evidence="5">
    <location>
        <begin position="40"/>
        <end position="57"/>
    </location>
</feature>
<keyword evidence="7" id="KW-1185">Reference proteome</keyword>
<evidence type="ECO:0000256" key="5">
    <source>
        <dbReference type="SAM" id="Phobius"/>
    </source>
</evidence>
<gene>
    <name evidence="6" type="ORF">CUNI_LOCUS6658</name>
</gene>
<dbReference type="EMBL" id="CAJHNH020001024">
    <property type="protein sequence ID" value="CAG5121100.1"/>
    <property type="molecule type" value="Genomic_DNA"/>
</dbReference>
<evidence type="ECO:0000256" key="3">
    <source>
        <dbReference type="ARBA" id="ARBA00022989"/>
    </source>
</evidence>
<dbReference type="Pfam" id="PF03619">
    <property type="entry name" value="Solute_trans_a"/>
    <property type="match status" value="1"/>
</dbReference>
<sequence>MSPNTSLNVSTTARQSPCVDIGYLPSSRQFFQDLSTAERVIIITCCVLTPITVAMYSEHVHFLLRLKTHWMDPRSSVWVLSVVPVTSLNAALNLCMPRLAAVSDLISSMTLSLAILHFKLEVLDHFGDVNTVLQALKSVRIPISAPPLCFFHSCCPSFQLTRFRYRLITCCVLQAAIIQSMAAILSLVLITEDNFRQMTLQSPDFYLSVVKCVSSLLGVYGLYLAVAATESVWKPLDLTLKCAILVSWLCLFNGQGLIFALLNLYAIPACTGHLSSRVKGRATMNLLLLMEMLVMTVLARYFYHRKFDLSVTEPGLFEESKEMSGFENRSCTGSADSATDPWADPGLTDSSLFLTDSSEMSKPEEECQTSRTVVVNYGTISPTDAQRCSAGTTCEDCNISLAQITDQQE</sequence>
<protein>
    <submittedName>
        <fullName evidence="6">Uncharacterized protein</fullName>
    </submittedName>
</protein>
<feature type="transmembrane region" description="Helical" evidence="5">
    <location>
        <begin position="238"/>
        <end position="262"/>
    </location>
</feature>
<comment type="caution">
    <text evidence="6">The sequence shown here is derived from an EMBL/GenBank/DDBJ whole genome shotgun (WGS) entry which is preliminary data.</text>
</comment>
<reference evidence="6" key="1">
    <citation type="submission" date="2021-04" db="EMBL/GenBank/DDBJ databases">
        <authorList>
            <consortium name="Molecular Ecology Group"/>
        </authorList>
    </citation>
    <scope>NUCLEOTIDE SEQUENCE</scope>
</reference>
<evidence type="ECO:0000256" key="1">
    <source>
        <dbReference type="ARBA" id="ARBA00004141"/>
    </source>
</evidence>
<dbReference type="AlphaFoldDB" id="A0A8S3Z0S6"/>
<dbReference type="OrthoDB" id="5832279at2759"/>
<evidence type="ECO:0000313" key="7">
    <source>
        <dbReference type="Proteomes" id="UP000678393"/>
    </source>
</evidence>
<dbReference type="PANTHER" id="PTHR23423">
    <property type="entry name" value="ORGANIC SOLUTE TRANSPORTER-RELATED"/>
    <property type="match status" value="1"/>
</dbReference>
<dbReference type="GO" id="GO:0016020">
    <property type="term" value="C:membrane"/>
    <property type="evidence" value="ECO:0007669"/>
    <property type="project" value="UniProtKB-SubCell"/>
</dbReference>
<evidence type="ECO:0000256" key="2">
    <source>
        <dbReference type="ARBA" id="ARBA00022692"/>
    </source>
</evidence>
<evidence type="ECO:0000313" key="6">
    <source>
        <dbReference type="EMBL" id="CAG5121100.1"/>
    </source>
</evidence>
<dbReference type="SMART" id="SM01417">
    <property type="entry name" value="Solute_trans_a"/>
    <property type="match status" value="1"/>
</dbReference>
<proteinExistence type="predicted"/>
<feature type="transmembrane region" description="Helical" evidence="5">
    <location>
        <begin position="167"/>
        <end position="190"/>
    </location>
</feature>
<name>A0A8S3Z0S6_9EUPU</name>
<evidence type="ECO:0000256" key="4">
    <source>
        <dbReference type="ARBA" id="ARBA00023136"/>
    </source>
</evidence>
<keyword evidence="2 5" id="KW-0812">Transmembrane</keyword>
<organism evidence="6 7">
    <name type="scientific">Candidula unifasciata</name>
    <dbReference type="NCBI Taxonomy" id="100452"/>
    <lineage>
        <taxon>Eukaryota</taxon>
        <taxon>Metazoa</taxon>
        <taxon>Spiralia</taxon>
        <taxon>Lophotrochozoa</taxon>
        <taxon>Mollusca</taxon>
        <taxon>Gastropoda</taxon>
        <taxon>Heterobranchia</taxon>
        <taxon>Euthyneura</taxon>
        <taxon>Panpulmonata</taxon>
        <taxon>Eupulmonata</taxon>
        <taxon>Stylommatophora</taxon>
        <taxon>Helicina</taxon>
        <taxon>Helicoidea</taxon>
        <taxon>Geomitridae</taxon>
        <taxon>Candidula</taxon>
    </lineage>
</organism>
<keyword evidence="3 5" id="KW-1133">Transmembrane helix</keyword>
<feature type="transmembrane region" description="Helical" evidence="5">
    <location>
        <begin position="205"/>
        <end position="226"/>
    </location>
</feature>
<keyword evidence="4 5" id="KW-0472">Membrane</keyword>
<dbReference type="InterPro" id="IPR005178">
    <property type="entry name" value="Ostalpha/TMEM184C"/>
</dbReference>
<accession>A0A8S3Z0S6</accession>
<feature type="transmembrane region" description="Helical" evidence="5">
    <location>
        <begin position="282"/>
        <end position="303"/>
    </location>
</feature>
<dbReference type="Proteomes" id="UP000678393">
    <property type="component" value="Unassembled WGS sequence"/>
</dbReference>
<comment type="subcellular location">
    <subcellularLocation>
        <location evidence="1">Membrane</location>
        <topology evidence="1">Multi-pass membrane protein</topology>
    </subcellularLocation>
</comment>